<dbReference type="Proteomes" id="UP000005953">
    <property type="component" value="Unassembled WGS sequence"/>
</dbReference>
<dbReference type="InterPro" id="IPR004714">
    <property type="entry name" value="Cyt_oxidase_maturation_cbb3"/>
</dbReference>
<dbReference type="OrthoDB" id="9802763at2"/>
<dbReference type="NCBIfam" id="TIGR00847">
    <property type="entry name" value="ccoS"/>
    <property type="match status" value="1"/>
</dbReference>
<evidence type="ECO:0000313" key="1">
    <source>
        <dbReference type="EMBL" id="EAR10284.1"/>
    </source>
</evidence>
<dbReference type="HOGENOM" id="CLU_176840_1_1_6"/>
<proteinExistence type="predicted"/>
<protein>
    <submittedName>
        <fullName evidence="1">Cytochrome oxidase maturation protein, cbb3-type</fullName>
    </submittedName>
</protein>
<evidence type="ECO:0000313" key="2">
    <source>
        <dbReference type="Proteomes" id="UP000005953"/>
    </source>
</evidence>
<dbReference type="STRING" id="314283.MED297_13712"/>
<dbReference type="Pfam" id="PF03597">
    <property type="entry name" value="FixS"/>
    <property type="match status" value="1"/>
</dbReference>
<sequence length="61" mass="7100">MDILLLLIPVTLFLLVVSGLLFWWSVRNGQYDDLDSPAHRILFDDDDDMIPTKKHRDDDAD</sequence>
<reference evidence="1 2" key="1">
    <citation type="submission" date="2006-02" db="EMBL/GenBank/DDBJ databases">
        <authorList>
            <person name="Pinhassi J."/>
            <person name="Pedros-Alio C."/>
            <person name="Ferriera S."/>
            <person name="Johnson J."/>
            <person name="Kravitz S."/>
            <person name="Halpern A."/>
            <person name="Remington K."/>
            <person name="Beeson K."/>
            <person name="Tran B."/>
            <person name="Rogers Y.-H."/>
            <person name="Friedman R."/>
            <person name="Venter J.C."/>
        </authorList>
    </citation>
    <scope>NUCLEOTIDE SEQUENCE [LARGE SCALE GENOMIC DNA]</scope>
    <source>
        <strain evidence="1 2">MED297</strain>
    </source>
</reference>
<name>A4BCL8_9GAMM</name>
<dbReference type="AlphaFoldDB" id="A4BCL8"/>
<dbReference type="PANTHER" id="PTHR41532:SF1">
    <property type="entry name" value="FIXS PROTEIN"/>
    <property type="match status" value="1"/>
</dbReference>
<gene>
    <name evidence="1" type="ORF">MED297_13712</name>
</gene>
<organism evidence="1 2">
    <name type="scientific">Reinekea blandensis MED297</name>
    <dbReference type="NCBI Taxonomy" id="314283"/>
    <lineage>
        <taxon>Bacteria</taxon>
        <taxon>Pseudomonadati</taxon>
        <taxon>Pseudomonadota</taxon>
        <taxon>Gammaproteobacteria</taxon>
        <taxon>Oceanospirillales</taxon>
        <taxon>Saccharospirillaceae</taxon>
        <taxon>Reinekea</taxon>
    </lineage>
</organism>
<dbReference type="RefSeq" id="WP_008042663.1">
    <property type="nucleotide sequence ID" value="NZ_CH724149.1"/>
</dbReference>
<keyword evidence="2" id="KW-1185">Reference proteome</keyword>
<dbReference type="EMBL" id="AAOE01000005">
    <property type="protein sequence ID" value="EAR10284.1"/>
    <property type="molecule type" value="Genomic_DNA"/>
</dbReference>
<dbReference type="PANTHER" id="PTHR41532">
    <property type="entry name" value="FIXS PROTEIN"/>
    <property type="match status" value="1"/>
</dbReference>
<comment type="caution">
    <text evidence="1">The sequence shown here is derived from an EMBL/GenBank/DDBJ whole genome shotgun (WGS) entry which is preliminary data.</text>
</comment>
<accession>A4BCL8</accession>